<evidence type="ECO:0000256" key="9">
    <source>
        <dbReference type="PROSITE-ProRule" id="PRU00282"/>
    </source>
</evidence>
<feature type="repeat" description="Solcar" evidence="9">
    <location>
        <begin position="239"/>
        <end position="324"/>
    </location>
</feature>
<dbReference type="Pfam" id="PF13424">
    <property type="entry name" value="TPR_12"/>
    <property type="match status" value="8"/>
</dbReference>
<dbReference type="InterPro" id="IPR018108">
    <property type="entry name" value="MCP_transmembrane"/>
</dbReference>
<dbReference type="InterPro" id="IPR019734">
    <property type="entry name" value="TPR_rpt"/>
</dbReference>
<feature type="domain" description="TTC28 C-terminal" evidence="13">
    <location>
        <begin position="2011"/>
        <end position="2107"/>
    </location>
</feature>
<evidence type="ECO:0000259" key="12">
    <source>
        <dbReference type="Pfam" id="PF12770"/>
    </source>
</evidence>
<dbReference type="PROSITE" id="PS50005">
    <property type="entry name" value="TPR"/>
    <property type="match status" value="2"/>
</dbReference>
<dbReference type="Gene3D" id="1.50.40.10">
    <property type="entry name" value="Mitochondrial carrier domain"/>
    <property type="match status" value="1"/>
</dbReference>
<evidence type="ECO:0000256" key="1">
    <source>
        <dbReference type="ARBA" id="ARBA00004225"/>
    </source>
</evidence>
<accession>A0A4S2L301</accession>
<dbReference type="PANTHER" id="PTHR10098">
    <property type="entry name" value="RAPSYN-RELATED"/>
    <property type="match status" value="1"/>
</dbReference>
<keyword evidence="6" id="KW-1133">Transmembrane helix</keyword>
<protein>
    <submittedName>
        <fullName evidence="14">Tetratricopeptide repeat protein 28</fullName>
    </submittedName>
</protein>
<evidence type="ECO:0000256" key="2">
    <source>
        <dbReference type="ARBA" id="ARBA00006375"/>
    </source>
</evidence>
<comment type="caution">
    <text evidence="14">The sequence shown here is derived from an EMBL/GenBank/DDBJ whole genome shotgun (WGS) entry which is preliminary data.</text>
</comment>
<dbReference type="SUPFAM" id="SSF103506">
    <property type="entry name" value="Mitochondrial carrier"/>
    <property type="match status" value="1"/>
</dbReference>
<dbReference type="Pfam" id="PF13176">
    <property type="entry name" value="TPR_7"/>
    <property type="match status" value="2"/>
</dbReference>
<dbReference type="Pfam" id="PF00153">
    <property type="entry name" value="Mito_carr"/>
    <property type="match status" value="3"/>
</dbReference>
<feature type="repeat" description="TPR" evidence="10">
    <location>
        <begin position="800"/>
        <end position="833"/>
    </location>
</feature>
<dbReference type="FunFam" id="1.50.40.10:FF:000007">
    <property type="entry name" value="Mitochondrial tricarboxylate transport protein-like"/>
    <property type="match status" value="1"/>
</dbReference>
<dbReference type="STRING" id="300112.A0A4S2L301"/>
<sequence length="2392" mass="259657">MDLTRQQQQRRSLASACHGPLPFPRRPWMSETGVAAAAAASGNLGLKGVIAGGITGGIEICITYPTEYVKTQLQLDGKAGAGKEYTGIADCVTKTVKTRGFLGLYRGLSVLVYGSIPKSAVRFGAFESVKNQLVDADGKLNPQRRLLAGLCAGVCEAIFAVTPMETVKVKFINDQRSANPRFRGFFHGVRMIVKEHGFKGVYQGVVPTILKQGSNQAIRFFVMETLKDWYKGGDNTKSVPKMVVGAFGAVAGAASVFGNTPIDVIKTRMQGLEASKYKSSVDCVIQVWKKEGPTAFYKGTIPRLGRVCLDVAITFMIYDSFMELFNKVEPEGTSALAAGSRALFLETVRRSNAACQNGDYALAATLYTEALALDPLSHVLYSNRSAARLKMGLFALALQDAVRATELSPQWPKAYYRQGVALQCLGRYGEALVAFSTGLAHDVSNHQLLSGLVEASLKSPLRPTLEPTFQQLRVMKLDESPFVVISVVGQELLGAGQYRASAGVLEAALTIGTCSLKLKGSVLSALSSAYWTLNSLDKSLHYMQQDLGVARSLGDPQGECRAHGNLGAAYFSKGSFKEALTAHRYQLVLAMKCKDTQAAASALTSLGHVYTAIGDLPNALASHKQCVQLVKQMGDRLQEAREIGNVGAVYLAMGEFESAVDCHTQHLRIARRLGDRVEEARAFSNLGSSHHYRRNFGQAMAYHENVLRIAQELGDRAIEIRAYAGLGHAARCAGDLAQAKLWHQRQLDVALVTKDKVAEGRACSNLGIVYQLLGEHDAALKLHQAHLGIARSLGDKAGMGRAYGNIGNAYNALGYYEQAIKYHKQELTISKEVNDRSSEASTHGNLAVAYQAVQGHEAALRHYRAHLAIARELKDTAGEACALLNLANCLSSRGRFEEAVPYYEHYLMLSQELHDVEGEAKACHFLGYAHYCLGNHREAVRYYDQDLALAKDLQDKSGMGRAYCNLGLAHLALENLDTALECQKYYLAIAHMTKHLAGKFRALGNIGDCLLRMGEIDEAIKMHQRQLNLARQAADRCLEAAAYGALGIAHRVTKNLDKALGFHTQELTLRQEAGDLRGECRAHGNLGAVHMALGQYTHAVKCYQEQLERAKELADSGVEAQALGNLGIARLNMAHYEDAIGYFEQQLATLEPLTTNTALLDKARALGNLGDCYEALGDLEEAIKCHEQQLTAALKLKSTRDQERAYRGLGRAREATGNLQEALVCFEKRLVTAHEVDSPEARGAAYGDLGRVHAALGNHEQAVSCLSHQLALARGFGDKAAEAEAASGLGAVHLLMDDPNSALRHHQLELSIAESLDAAGLQARACANLGMTQETLGQYEEAIRLQEQSLSLAAAAGDQPARAAAFASLGRLHHLCGDLPRALSYLQSGLSLSEGLGRREEAARLRHRLGLVHWEAAEATISVEHLEKAANLLESLDGTCVSLSCGQPNRTELLSETYRMLQKVLIHLNRAEEALNWAERSRRSKSNSLDDAAHYSEIIDRQRGIILYYSEVGCELHAWCLAPGRGLLRFHSTTLDDGVGLEKRVLQAREALLDESNELIEESTKIPSRGHHLNASSYSLSSLFSVGSVSSRAGSARWGRGVKGPTWQAPLPIQVLYDLLLAPFEDLLPPPRKELILVVEKSLYLAPFPALQSNPGEDYLCERFSLLVVPSLAALRKRSKTPVLEGGATVAALVAGNPVLPEEIRKEYGWAESVASTETESEIVAELLEARAMTGLEATRSAVLRSLPDAECVHLTVPIFWSTSSLAFSPDQCEEPSERPEYLISQADLLRLKMSARLVVVSSGQSWSNVDCTNATSDGIQNLAKTLLSTGAQCVLIGMWAVPPTAGSILLRAFYSAMLQGARASRALAEAMQTVQHTRHFAHPANWAGWLLIGGDARLSNKVALMGQALAELLRGGPEQSRDALRVTLHLVEKSLQRIHRGQKNAMYTTQRSIENKVGAATGWRELLMSVGFRFEPAGNGIPSSVFFPQSDPEERLTRCSASLQALLGLGQSSLHALARLLQAPEAAEDVIAAMRRASCATEGQEVILPVHVWRASGSHELFASLGFDLMEVGQSEVILRTGKQASRRAVQFALQALLALFDTQEAPKSLSLDSGSSMESLASVAHTEKNLVERPRLGGAFASYVRHRGEPDGKTMEPPNVLIPASRQPCQNGGGESDVAFTPSPPVALNLNHQTRIRNLYPDQNPVRPGSSSSSSVTDWDNGHATVLRRQPLPPLPANVLERLSVRTEIGTNSSRKPRHSTAANEDICSAQTDATQSTETHPQNLRNLATSLTSLTRELTPTISEVYHERNLGLGLAPSLSKLLEEVGAVSENEESQSAKTVGHSQTQNWIQNEPELCRRDEADGRSIAESQCSAASSNKIPRKAPAPPI</sequence>
<dbReference type="FunFam" id="1.25.40.10:FF:000416">
    <property type="entry name" value="Tetratricopeptide repeat protein 28"/>
    <property type="match status" value="1"/>
</dbReference>
<keyword evidence="5" id="KW-0677">Repeat</keyword>
<feature type="region of interest" description="Disordered" evidence="11">
    <location>
        <begin position="2333"/>
        <end position="2392"/>
    </location>
</feature>
<evidence type="ECO:0000256" key="11">
    <source>
        <dbReference type="SAM" id="MobiDB-lite"/>
    </source>
</evidence>
<keyword evidence="10" id="KW-0802">TPR repeat</keyword>
<keyword evidence="8 9" id="KW-0472">Membrane</keyword>
<feature type="domain" description="CHAT" evidence="12">
    <location>
        <begin position="1613"/>
        <end position="1894"/>
    </location>
</feature>
<dbReference type="PANTHER" id="PTHR10098:SF108">
    <property type="entry name" value="TETRATRICOPEPTIDE REPEAT PROTEIN 28"/>
    <property type="match status" value="1"/>
</dbReference>
<keyword evidence="7" id="KW-0496">Mitochondrion</keyword>
<dbReference type="SMART" id="SM00028">
    <property type="entry name" value="TPR"/>
    <property type="match status" value="25"/>
</dbReference>
<dbReference type="InterPro" id="IPR024983">
    <property type="entry name" value="CHAT_dom"/>
</dbReference>
<evidence type="ECO:0000256" key="3">
    <source>
        <dbReference type="ARBA" id="ARBA00022448"/>
    </source>
</evidence>
<dbReference type="PROSITE" id="PS50920">
    <property type="entry name" value="SOLCAR"/>
    <property type="match status" value="3"/>
</dbReference>
<evidence type="ECO:0000256" key="6">
    <source>
        <dbReference type="ARBA" id="ARBA00022989"/>
    </source>
</evidence>
<dbReference type="FunFam" id="1.25.40.10:FF:000040">
    <property type="entry name" value="Tetratricopeptide repeat domain 28"/>
    <property type="match status" value="1"/>
</dbReference>
<dbReference type="EMBL" id="QBLH01000577">
    <property type="protein sequence ID" value="TGZ54697.1"/>
    <property type="molecule type" value="Genomic_DNA"/>
</dbReference>
<keyword evidence="15" id="KW-1185">Reference proteome</keyword>
<evidence type="ECO:0000256" key="4">
    <source>
        <dbReference type="ARBA" id="ARBA00022692"/>
    </source>
</evidence>
<feature type="repeat" description="Solcar" evidence="9">
    <location>
        <begin position="143"/>
        <end position="229"/>
    </location>
</feature>
<dbReference type="Gene3D" id="1.25.40.10">
    <property type="entry name" value="Tetratricopeptide repeat domain"/>
    <property type="match status" value="7"/>
</dbReference>
<dbReference type="FunFam" id="1.25.40.10:FF:001539">
    <property type="entry name" value="AGAP002648-PA"/>
    <property type="match status" value="1"/>
</dbReference>
<comment type="subcellular location">
    <subcellularLocation>
        <location evidence="1">Mitochondrion membrane</location>
        <topology evidence="1">Multi-pass membrane protein</topology>
    </subcellularLocation>
</comment>
<dbReference type="Pfam" id="PF12770">
    <property type="entry name" value="CHAT"/>
    <property type="match status" value="1"/>
</dbReference>
<evidence type="ECO:0000256" key="5">
    <source>
        <dbReference type="ARBA" id="ARBA00022737"/>
    </source>
</evidence>
<keyword evidence="3" id="KW-0813">Transport</keyword>
<evidence type="ECO:0000259" key="13">
    <source>
        <dbReference type="Pfam" id="PF26117"/>
    </source>
</evidence>
<evidence type="ECO:0000256" key="8">
    <source>
        <dbReference type="ARBA" id="ARBA00023136"/>
    </source>
</evidence>
<dbReference type="GO" id="GO:0031966">
    <property type="term" value="C:mitochondrial membrane"/>
    <property type="evidence" value="ECO:0007669"/>
    <property type="project" value="UniProtKB-SubCell"/>
</dbReference>
<feature type="region of interest" description="Disordered" evidence="11">
    <location>
        <begin position="2202"/>
        <end position="2221"/>
    </location>
</feature>
<feature type="compositionally biased region" description="Polar residues" evidence="11">
    <location>
        <begin position="2371"/>
        <end position="2382"/>
    </location>
</feature>
<evidence type="ECO:0000256" key="10">
    <source>
        <dbReference type="PROSITE-ProRule" id="PRU00339"/>
    </source>
</evidence>
<evidence type="ECO:0000256" key="7">
    <source>
        <dbReference type="ARBA" id="ARBA00023128"/>
    </source>
</evidence>
<comment type="similarity">
    <text evidence="2">Belongs to the mitochondrial carrier (TC 2.A.29) family.</text>
</comment>
<keyword evidence="4 9" id="KW-0812">Transmembrane</keyword>
<evidence type="ECO:0000313" key="15">
    <source>
        <dbReference type="Proteomes" id="UP000310200"/>
    </source>
</evidence>
<dbReference type="Proteomes" id="UP000310200">
    <property type="component" value="Unassembled WGS sequence"/>
</dbReference>
<dbReference type="InterPro" id="IPR023395">
    <property type="entry name" value="MCP_dom_sf"/>
</dbReference>
<feature type="repeat" description="TPR" evidence="10">
    <location>
        <begin position="600"/>
        <end position="633"/>
    </location>
</feature>
<evidence type="ECO:0000313" key="14">
    <source>
        <dbReference type="EMBL" id="TGZ54697.1"/>
    </source>
</evidence>
<dbReference type="InterPro" id="IPR058900">
    <property type="entry name" value="TTC28_C"/>
</dbReference>
<dbReference type="SUPFAM" id="SSF48452">
    <property type="entry name" value="TPR-like"/>
    <property type="match status" value="6"/>
</dbReference>
<name>A0A4S2L301_9HYME</name>
<feature type="compositionally biased region" description="Polar residues" evidence="11">
    <location>
        <begin position="2338"/>
        <end position="2354"/>
    </location>
</feature>
<feature type="compositionally biased region" description="Basic and acidic residues" evidence="11">
    <location>
        <begin position="2358"/>
        <end position="2369"/>
    </location>
</feature>
<reference evidence="14 15" key="1">
    <citation type="journal article" date="2019" name="Philos. Trans. R. Soc. Lond., B, Biol. Sci.">
        <title>Ant behaviour and brain gene expression of defending hosts depend on the ecological success of the intruding social parasite.</title>
        <authorList>
            <person name="Kaur R."/>
            <person name="Stoldt M."/>
            <person name="Jongepier E."/>
            <person name="Feldmeyer B."/>
            <person name="Menzel F."/>
            <person name="Bornberg-Bauer E."/>
            <person name="Foitzik S."/>
        </authorList>
    </citation>
    <scope>NUCLEOTIDE SEQUENCE [LARGE SCALE GENOMIC DNA]</scope>
    <source>
        <tissue evidence="14">Whole body</tissue>
    </source>
</reference>
<organism evidence="14 15">
    <name type="scientific">Temnothorax longispinosus</name>
    <dbReference type="NCBI Taxonomy" id="300112"/>
    <lineage>
        <taxon>Eukaryota</taxon>
        <taxon>Metazoa</taxon>
        <taxon>Ecdysozoa</taxon>
        <taxon>Arthropoda</taxon>
        <taxon>Hexapoda</taxon>
        <taxon>Insecta</taxon>
        <taxon>Pterygota</taxon>
        <taxon>Neoptera</taxon>
        <taxon>Endopterygota</taxon>
        <taxon>Hymenoptera</taxon>
        <taxon>Apocrita</taxon>
        <taxon>Aculeata</taxon>
        <taxon>Formicoidea</taxon>
        <taxon>Formicidae</taxon>
        <taxon>Myrmicinae</taxon>
        <taxon>Temnothorax</taxon>
    </lineage>
</organism>
<gene>
    <name evidence="14" type="ORF">DBV15_10586</name>
</gene>
<proteinExistence type="inferred from homology"/>
<dbReference type="InterPro" id="IPR011990">
    <property type="entry name" value="TPR-like_helical_dom_sf"/>
</dbReference>
<feature type="repeat" description="Solcar" evidence="9">
    <location>
        <begin position="43"/>
        <end position="132"/>
    </location>
</feature>
<dbReference type="Pfam" id="PF26117">
    <property type="entry name" value="TTC28_C"/>
    <property type="match status" value="1"/>
</dbReference>